<dbReference type="Proteomes" id="UP000269226">
    <property type="component" value="Chromosome"/>
</dbReference>
<gene>
    <name evidence="1" type="ORF">DAT561_0522</name>
</gene>
<dbReference type="PANTHER" id="PTHR39173">
    <property type="entry name" value="ACETYLTRANSFERASE"/>
    <property type="match status" value="1"/>
</dbReference>
<dbReference type="PANTHER" id="PTHR39173:SF1">
    <property type="entry name" value="ACETYLTRANSFERASE"/>
    <property type="match status" value="1"/>
</dbReference>
<dbReference type="RefSeq" id="WP_015694687.1">
    <property type="nucleotide sequence ID" value="NZ_JAIWKT010000001.1"/>
</dbReference>
<name>A0A2Z5Y1C6_9ENTE</name>
<accession>A0A2Z5Y1C6</accession>
<organism evidence="1 2">
    <name type="scientific">Melissococcus plutonius</name>
    <dbReference type="NCBI Taxonomy" id="33970"/>
    <lineage>
        <taxon>Bacteria</taxon>
        <taxon>Bacillati</taxon>
        <taxon>Bacillota</taxon>
        <taxon>Bacilli</taxon>
        <taxon>Lactobacillales</taxon>
        <taxon>Enterococcaceae</taxon>
        <taxon>Melissococcus</taxon>
    </lineage>
</organism>
<dbReference type="Gene3D" id="3.40.630.30">
    <property type="match status" value="1"/>
</dbReference>
<evidence type="ECO:0000313" key="2">
    <source>
        <dbReference type="Proteomes" id="UP000269226"/>
    </source>
</evidence>
<dbReference type="EMBL" id="AP018492">
    <property type="protein sequence ID" value="BBC60657.1"/>
    <property type="molecule type" value="Genomic_DNA"/>
</dbReference>
<keyword evidence="1" id="KW-0808">Transferase</keyword>
<sequence>MSINEKLILLKLENHLINEILRCKNGFLTIINGDIDESSMLSEFDHIQDWLQNLSLLEDKDTLSNKNLIQKNNMYLLTRKVLRQIVGMSNLRCELNDYLFNYDGHIGYSITLSERKQDYGRKLLLNVTLKEAFKHNIEEILITCDKN</sequence>
<dbReference type="GO" id="GO:0016740">
    <property type="term" value="F:transferase activity"/>
    <property type="evidence" value="ECO:0007669"/>
    <property type="project" value="UniProtKB-KW"/>
</dbReference>
<dbReference type="AlphaFoldDB" id="A0A2Z5Y1C6"/>
<reference evidence="1 2" key="1">
    <citation type="submission" date="2018-01" db="EMBL/GenBank/DDBJ databases">
        <title>Whole genome sequence of Melissococcus plutonius DAT561.</title>
        <authorList>
            <person name="Okumura K."/>
            <person name="Takamatsu D."/>
            <person name="Okura M."/>
        </authorList>
    </citation>
    <scope>NUCLEOTIDE SEQUENCE [LARGE SCALE GENOMIC DNA]</scope>
    <source>
        <strain evidence="1 2">DAT561</strain>
    </source>
</reference>
<proteinExistence type="predicted"/>
<evidence type="ECO:0000313" key="1">
    <source>
        <dbReference type="EMBL" id="BBC60657.1"/>
    </source>
</evidence>
<protein>
    <submittedName>
        <fullName evidence="1">Acetyltransferase</fullName>
    </submittedName>
</protein>